<evidence type="ECO:0000256" key="1">
    <source>
        <dbReference type="SAM" id="MobiDB-lite"/>
    </source>
</evidence>
<protein>
    <recommendedName>
        <fullName evidence="4">Senescence-associated protein</fullName>
    </recommendedName>
</protein>
<name>A0A498KVX8_MALDO</name>
<dbReference type="EMBL" id="RDQH01000087">
    <property type="protein sequence ID" value="RXI09952.1"/>
    <property type="molecule type" value="Genomic_DNA"/>
</dbReference>
<proteinExistence type="predicted"/>
<gene>
    <name evidence="2" type="ORF">DVH24_031519</name>
</gene>
<sequence>MKRRAGEERGRDESKRRRAESQWIVAARHSATYNTRRGTGSSPEGRPSNELWGPGPLLQVAIGRRAQAHNPAHGSFAPLAFQPSAMTNCANQRIDRHAFTVRIRTGNQNQTSFYPFVPHEISVLVELILGHCMCAPANPTDNVSAGSAASGLGSKRGAMPLRFTEYGISISPRGSLILHSQVISQVGLESAQQGLLSRDSASRSLAVVSLDIGFPCRTSSELNVRCRGRPEGTFRSSPAARGGRSRAGAARAVRRQPTGSGGTPCRSQSQSFPEVTDPFCDFLATLFIDQRLFTWRLMRARGRTGTGDVRCSSSAGPTPVSRFQGGQAVKQKDNLPRPATSARRAVGRASRLLGSTNPCASAFTWNFPLRLQVSFEYLLLPRSAPTAVRRARAQVLRRPAPPTHRGWRLPDGRV</sequence>
<dbReference type="Proteomes" id="UP000290289">
    <property type="component" value="Unassembled WGS sequence"/>
</dbReference>
<dbReference type="PANTHER" id="PTHR33047">
    <property type="entry name" value="PROTEIN TAR1"/>
    <property type="match status" value="1"/>
</dbReference>
<dbReference type="PANTHER" id="PTHR33047:SF8">
    <property type="entry name" value="REGULATOR OF RDNA TRANSCRIPTION PROTEIN 15"/>
    <property type="match status" value="1"/>
</dbReference>
<dbReference type="AlphaFoldDB" id="A0A498KVX8"/>
<evidence type="ECO:0008006" key="4">
    <source>
        <dbReference type="Google" id="ProtNLM"/>
    </source>
</evidence>
<dbReference type="InterPro" id="IPR052997">
    <property type="entry name" value="RRT15-like"/>
</dbReference>
<feature type="compositionally biased region" description="Low complexity" evidence="1">
    <location>
        <begin position="235"/>
        <end position="251"/>
    </location>
</feature>
<evidence type="ECO:0000313" key="3">
    <source>
        <dbReference type="Proteomes" id="UP000290289"/>
    </source>
</evidence>
<keyword evidence="3" id="KW-1185">Reference proteome</keyword>
<feature type="compositionally biased region" description="Polar residues" evidence="1">
    <location>
        <begin position="31"/>
        <end position="42"/>
    </location>
</feature>
<accession>A0A498KVX8</accession>
<reference evidence="2 3" key="1">
    <citation type="submission" date="2018-10" db="EMBL/GenBank/DDBJ databases">
        <title>A high-quality apple genome assembly.</title>
        <authorList>
            <person name="Hu J."/>
        </authorList>
    </citation>
    <scope>NUCLEOTIDE SEQUENCE [LARGE SCALE GENOMIC DNA]</scope>
    <source>
        <strain evidence="3">cv. HFTH1</strain>
        <tissue evidence="2">Young leaf</tissue>
    </source>
</reference>
<comment type="caution">
    <text evidence="2">The sequence shown here is derived from an EMBL/GenBank/DDBJ whole genome shotgun (WGS) entry which is preliminary data.</text>
</comment>
<feature type="compositionally biased region" description="Basic and acidic residues" evidence="1">
    <location>
        <begin position="1"/>
        <end position="15"/>
    </location>
</feature>
<evidence type="ECO:0000313" key="2">
    <source>
        <dbReference type="EMBL" id="RXI09952.1"/>
    </source>
</evidence>
<organism evidence="2 3">
    <name type="scientific">Malus domestica</name>
    <name type="common">Apple</name>
    <name type="synonym">Pyrus malus</name>
    <dbReference type="NCBI Taxonomy" id="3750"/>
    <lineage>
        <taxon>Eukaryota</taxon>
        <taxon>Viridiplantae</taxon>
        <taxon>Streptophyta</taxon>
        <taxon>Embryophyta</taxon>
        <taxon>Tracheophyta</taxon>
        <taxon>Spermatophyta</taxon>
        <taxon>Magnoliopsida</taxon>
        <taxon>eudicotyledons</taxon>
        <taxon>Gunneridae</taxon>
        <taxon>Pentapetalae</taxon>
        <taxon>rosids</taxon>
        <taxon>fabids</taxon>
        <taxon>Rosales</taxon>
        <taxon>Rosaceae</taxon>
        <taxon>Amygdaloideae</taxon>
        <taxon>Maleae</taxon>
        <taxon>Malus</taxon>
    </lineage>
</organism>
<feature type="region of interest" description="Disordered" evidence="1">
    <location>
        <begin position="229"/>
        <end position="272"/>
    </location>
</feature>
<feature type="region of interest" description="Disordered" evidence="1">
    <location>
        <begin position="1"/>
        <end position="55"/>
    </location>
</feature>